<evidence type="ECO:0000313" key="1">
    <source>
        <dbReference type="EMBL" id="KAK0583944.1"/>
    </source>
</evidence>
<name>A0AA39VFR8_ACESA</name>
<reference evidence="1" key="1">
    <citation type="journal article" date="2022" name="Plant J.">
        <title>Strategies of tolerance reflected in two North American maple genomes.</title>
        <authorList>
            <person name="McEvoy S.L."/>
            <person name="Sezen U.U."/>
            <person name="Trouern-Trend A."/>
            <person name="McMahon S.M."/>
            <person name="Schaberg P.G."/>
            <person name="Yang J."/>
            <person name="Wegrzyn J.L."/>
            <person name="Swenson N.G."/>
        </authorList>
    </citation>
    <scope>NUCLEOTIDE SEQUENCE</scope>
    <source>
        <strain evidence="1">NS2018</strain>
    </source>
</reference>
<protein>
    <submittedName>
        <fullName evidence="1">Uncharacterized protein</fullName>
    </submittedName>
</protein>
<sequence length="91" mass="10825">MRPEVCDTATARCVRRREVHDGERCTTARDERRPEVRRRRQLCNCEKCGNGERFGDGARFSNRERCYFGKRFHLDSCNPLLLLRMRTAGYR</sequence>
<proteinExistence type="predicted"/>
<organism evidence="1 2">
    <name type="scientific">Acer saccharum</name>
    <name type="common">Sugar maple</name>
    <dbReference type="NCBI Taxonomy" id="4024"/>
    <lineage>
        <taxon>Eukaryota</taxon>
        <taxon>Viridiplantae</taxon>
        <taxon>Streptophyta</taxon>
        <taxon>Embryophyta</taxon>
        <taxon>Tracheophyta</taxon>
        <taxon>Spermatophyta</taxon>
        <taxon>Magnoliopsida</taxon>
        <taxon>eudicotyledons</taxon>
        <taxon>Gunneridae</taxon>
        <taxon>Pentapetalae</taxon>
        <taxon>rosids</taxon>
        <taxon>malvids</taxon>
        <taxon>Sapindales</taxon>
        <taxon>Sapindaceae</taxon>
        <taxon>Hippocastanoideae</taxon>
        <taxon>Acereae</taxon>
        <taxon>Acer</taxon>
    </lineage>
</organism>
<dbReference type="EMBL" id="JAUESC010000383">
    <property type="protein sequence ID" value="KAK0583944.1"/>
    <property type="molecule type" value="Genomic_DNA"/>
</dbReference>
<dbReference type="Proteomes" id="UP001168877">
    <property type="component" value="Unassembled WGS sequence"/>
</dbReference>
<accession>A0AA39VFR8</accession>
<keyword evidence="2" id="KW-1185">Reference proteome</keyword>
<reference evidence="1" key="2">
    <citation type="submission" date="2023-06" db="EMBL/GenBank/DDBJ databases">
        <authorList>
            <person name="Swenson N.G."/>
            <person name="Wegrzyn J.L."/>
            <person name="Mcevoy S.L."/>
        </authorList>
    </citation>
    <scope>NUCLEOTIDE SEQUENCE</scope>
    <source>
        <strain evidence="1">NS2018</strain>
        <tissue evidence="1">Leaf</tissue>
    </source>
</reference>
<gene>
    <name evidence="1" type="ORF">LWI29_005462</name>
</gene>
<comment type="caution">
    <text evidence="1">The sequence shown here is derived from an EMBL/GenBank/DDBJ whole genome shotgun (WGS) entry which is preliminary data.</text>
</comment>
<dbReference type="AlphaFoldDB" id="A0AA39VFR8"/>
<evidence type="ECO:0000313" key="2">
    <source>
        <dbReference type="Proteomes" id="UP001168877"/>
    </source>
</evidence>